<proteinExistence type="predicted"/>
<evidence type="ECO:0000313" key="2">
    <source>
        <dbReference type="EMBL" id="MCA9730416.1"/>
    </source>
</evidence>
<dbReference type="Gene3D" id="3.40.50.300">
    <property type="entry name" value="P-loop containing nucleotide triphosphate hydrolases"/>
    <property type="match status" value="1"/>
</dbReference>
<protein>
    <submittedName>
        <fullName evidence="2">SMC family ATPase</fullName>
    </submittedName>
</protein>
<dbReference type="SUPFAM" id="SSF52540">
    <property type="entry name" value="P-loop containing nucleoside triphosphate hydrolases"/>
    <property type="match status" value="1"/>
</dbReference>
<evidence type="ECO:0000313" key="3">
    <source>
        <dbReference type="Proteomes" id="UP000697710"/>
    </source>
</evidence>
<gene>
    <name evidence="2" type="ORF">KC729_22230</name>
</gene>
<dbReference type="EMBL" id="JAGQHR010001188">
    <property type="protein sequence ID" value="MCA9730416.1"/>
    <property type="molecule type" value="Genomic_DNA"/>
</dbReference>
<dbReference type="AlphaFoldDB" id="A0A956M5U6"/>
<dbReference type="InterPro" id="IPR027417">
    <property type="entry name" value="P-loop_NTPase"/>
</dbReference>
<comment type="caution">
    <text evidence="2">The sequence shown here is derived from an EMBL/GenBank/DDBJ whole genome shotgun (WGS) entry which is preliminary data.</text>
</comment>
<name>A0A956M5U6_UNCEI</name>
<sequence length="140" mass="15070">MNPIKLTLTNFLGIRAGLGVDEVTVDLTMDGALIALVGPNGAGKSTILDNLHPFRLMPSRSSSYSPNAFSYFDQTYGDAKKELVWTHEGLTYVSTIIIRGSLKNPTQQCYLMIVGEDGQRGPATLPDGTASDGKTKVYDA</sequence>
<organism evidence="2 3">
    <name type="scientific">Eiseniibacteriota bacterium</name>
    <dbReference type="NCBI Taxonomy" id="2212470"/>
    <lineage>
        <taxon>Bacteria</taxon>
        <taxon>Candidatus Eiseniibacteriota</taxon>
    </lineage>
</organism>
<evidence type="ECO:0000256" key="1">
    <source>
        <dbReference type="SAM" id="MobiDB-lite"/>
    </source>
</evidence>
<dbReference type="Proteomes" id="UP000697710">
    <property type="component" value="Unassembled WGS sequence"/>
</dbReference>
<reference evidence="2" key="1">
    <citation type="submission" date="2020-04" db="EMBL/GenBank/DDBJ databases">
        <authorList>
            <person name="Zhang T."/>
        </authorList>
    </citation>
    <scope>NUCLEOTIDE SEQUENCE</scope>
    <source>
        <strain evidence="2">HKST-UBA01</strain>
    </source>
</reference>
<accession>A0A956M5U6</accession>
<feature type="region of interest" description="Disordered" evidence="1">
    <location>
        <begin position="121"/>
        <end position="140"/>
    </location>
</feature>
<reference evidence="2" key="2">
    <citation type="journal article" date="2021" name="Microbiome">
        <title>Successional dynamics and alternative stable states in a saline activated sludge microbial community over 9 years.</title>
        <authorList>
            <person name="Wang Y."/>
            <person name="Ye J."/>
            <person name="Ju F."/>
            <person name="Liu L."/>
            <person name="Boyd J.A."/>
            <person name="Deng Y."/>
            <person name="Parks D.H."/>
            <person name="Jiang X."/>
            <person name="Yin X."/>
            <person name="Woodcroft B.J."/>
            <person name="Tyson G.W."/>
            <person name="Hugenholtz P."/>
            <person name="Polz M.F."/>
            <person name="Zhang T."/>
        </authorList>
    </citation>
    <scope>NUCLEOTIDE SEQUENCE</scope>
    <source>
        <strain evidence="2">HKST-UBA01</strain>
    </source>
</reference>
<feature type="non-terminal residue" evidence="2">
    <location>
        <position position="140"/>
    </location>
</feature>